<evidence type="ECO:0000256" key="2">
    <source>
        <dbReference type="ARBA" id="ARBA00016013"/>
    </source>
</evidence>
<dbReference type="RefSeq" id="WP_164626259.1">
    <property type="nucleotide sequence ID" value="NZ_JAAIVJ010000007.1"/>
</dbReference>
<keyword evidence="7" id="KW-0969">Cilium</keyword>
<comment type="similarity">
    <text evidence="1 5">Belongs to the FlgD family.</text>
</comment>
<evidence type="ECO:0000313" key="7">
    <source>
        <dbReference type="EMBL" id="NEY91127.1"/>
    </source>
</evidence>
<feature type="domain" description="FlgD/Vpr Ig-like" evidence="6">
    <location>
        <begin position="104"/>
        <end position="168"/>
    </location>
</feature>
<dbReference type="NCBIfam" id="NF009453">
    <property type="entry name" value="PRK12813.1"/>
    <property type="match status" value="1"/>
</dbReference>
<dbReference type="GO" id="GO:0044781">
    <property type="term" value="P:bacterial-type flagellum organization"/>
    <property type="evidence" value="ECO:0007669"/>
    <property type="project" value="UniProtKB-UniRule"/>
</dbReference>
<dbReference type="Pfam" id="PF13860">
    <property type="entry name" value="FlgD_ig"/>
    <property type="match status" value="1"/>
</dbReference>
<keyword evidence="7" id="KW-0282">Flagellum</keyword>
<evidence type="ECO:0000313" key="8">
    <source>
        <dbReference type="Proteomes" id="UP000477782"/>
    </source>
</evidence>
<dbReference type="AlphaFoldDB" id="A0A6M0QUN7"/>
<evidence type="ECO:0000256" key="1">
    <source>
        <dbReference type="ARBA" id="ARBA00010577"/>
    </source>
</evidence>
<dbReference type="Proteomes" id="UP000477782">
    <property type="component" value="Unassembled WGS sequence"/>
</dbReference>
<organism evidence="7 8">
    <name type="scientific">Tabrizicola oligotrophica</name>
    <dbReference type="NCBI Taxonomy" id="2710650"/>
    <lineage>
        <taxon>Bacteria</taxon>
        <taxon>Pseudomonadati</taxon>
        <taxon>Pseudomonadota</taxon>
        <taxon>Alphaproteobacteria</taxon>
        <taxon>Rhodobacterales</taxon>
        <taxon>Paracoccaceae</taxon>
        <taxon>Tabrizicola</taxon>
    </lineage>
</organism>
<keyword evidence="8" id="KW-1185">Reference proteome</keyword>
<dbReference type="EMBL" id="JAAIVJ010000007">
    <property type="protein sequence ID" value="NEY91127.1"/>
    <property type="molecule type" value="Genomic_DNA"/>
</dbReference>
<comment type="function">
    <text evidence="4 5">Required for flagellar hook formation. May act as a scaffolding protein.</text>
</comment>
<protein>
    <recommendedName>
        <fullName evidence="2 5">Basal-body rod modification protein FlgD</fullName>
    </recommendedName>
</protein>
<dbReference type="InterPro" id="IPR025965">
    <property type="entry name" value="FlgD/Vpr_Ig-like"/>
</dbReference>
<gene>
    <name evidence="7" type="primary">flgD</name>
    <name evidence="7" type="ORF">G4Z14_12540</name>
</gene>
<keyword evidence="7" id="KW-0966">Cell projection</keyword>
<reference evidence="7 8" key="1">
    <citation type="submission" date="2020-02" db="EMBL/GenBank/DDBJ databases">
        <authorList>
            <person name="Chen W.-M."/>
        </authorList>
    </citation>
    <scope>NUCLEOTIDE SEQUENCE [LARGE SCALE GENOMIC DNA]</scope>
    <source>
        <strain evidence="7 8">KMS-5</strain>
    </source>
</reference>
<name>A0A6M0QUN7_9RHOB</name>
<accession>A0A6M0QUN7</accession>
<dbReference type="Pfam" id="PF03963">
    <property type="entry name" value="FlgD"/>
    <property type="match status" value="1"/>
</dbReference>
<evidence type="ECO:0000256" key="5">
    <source>
        <dbReference type="RuleBase" id="RU362076"/>
    </source>
</evidence>
<evidence type="ECO:0000259" key="6">
    <source>
        <dbReference type="Pfam" id="PF13860"/>
    </source>
</evidence>
<evidence type="ECO:0000256" key="4">
    <source>
        <dbReference type="ARBA" id="ARBA00024746"/>
    </source>
</evidence>
<comment type="caution">
    <text evidence="7">The sequence shown here is derived from an EMBL/GenBank/DDBJ whole genome shotgun (WGS) entry which is preliminary data.</text>
</comment>
<keyword evidence="3 5" id="KW-1005">Bacterial flagellum biogenesis</keyword>
<proteinExistence type="inferred from homology"/>
<evidence type="ECO:0000256" key="3">
    <source>
        <dbReference type="ARBA" id="ARBA00022795"/>
    </source>
</evidence>
<dbReference type="InterPro" id="IPR005648">
    <property type="entry name" value="FlgD"/>
</dbReference>
<sequence>MTTSAITTATTSAAPPSSAKPLISSDFDTFLKMLTAQMQNQDPLNPIDSTDYATQLATFSGVEQQARTNELLASLGGQMAVLGMSQLAGWVGQEARAEAPVWMDGDPVTMQLSPAIGADSAVLVVRDSSGALVSREDVPVEAGLYDWLGGDAAGDPLPDGAYSLSLESFSGETLLGEAPIESYARIIEARNGPAGAMLVLEGGIEVLSSKITALRVPEALDG</sequence>